<sequence length="317" mass="33628">MSVTSMATTSPVPSQRFSPARRSNLYFVWRGVLGDPVARIAAVIILLLVLCAIFAPYLAPFPPNEADPALRLQGLGTPGHLLGLDHQGRDILSRLIYGARLTLLSGVVPVILGAAISIPLGLIGAWYPRLGEVVMRVMDVFFAFPMALLAIMLAALMGPGLGNMMIALVVTLIPYNTRVVYAAASQERELAYIEAAKAMATSDLKILFVEMLPNVVAASVVYSCTIVGAVVITAAGLSFLGLGVQPPIAEWGIMTSEGRSYVFVAPHIAALPGLAITVLVMAFNLLGDSLRDSLDPKTRLQLVKHRAAPSADDEGKA</sequence>
<evidence type="ECO:0000256" key="4">
    <source>
        <dbReference type="ARBA" id="ARBA00022692"/>
    </source>
</evidence>
<evidence type="ECO:0000256" key="1">
    <source>
        <dbReference type="ARBA" id="ARBA00004651"/>
    </source>
</evidence>
<dbReference type="PANTHER" id="PTHR43386">
    <property type="entry name" value="OLIGOPEPTIDE TRANSPORT SYSTEM PERMEASE PROTEIN APPC"/>
    <property type="match status" value="1"/>
</dbReference>
<gene>
    <name evidence="9" type="ORF">GGQ99_002126</name>
</gene>
<comment type="caution">
    <text evidence="9">The sequence shown here is derived from an EMBL/GenBank/DDBJ whole genome shotgun (WGS) entry which is preliminary data.</text>
</comment>
<dbReference type="InterPro" id="IPR050366">
    <property type="entry name" value="BP-dependent_transpt_permease"/>
</dbReference>
<dbReference type="RefSeq" id="WP_245439678.1">
    <property type="nucleotide sequence ID" value="NZ_BAAAVZ010000002.1"/>
</dbReference>
<feature type="transmembrane region" description="Helical" evidence="7">
    <location>
        <begin position="140"/>
        <end position="158"/>
    </location>
</feature>
<keyword evidence="10" id="KW-1185">Reference proteome</keyword>
<feature type="transmembrane region" description="Helical" evidence="7">
    <location>
        <begin position="103"/>
        <end position="128"/>
    </location>
</feature>
<organism evidence="9 10">
    <name type="scientific">Aminobacter niigataensis</name>
    <dbReference type="NCBI Taxonomy" id="83265"/>
    <lineage>
        <taxon>Bacteria</taxon>
        <taxon>Pseudomonadati</taxon>
        <taxon>Pseudomonadota</taxon>
        <taxon>Alphaproteobacteria</taxon>
        <taxon>Hyphomicrobiales</taxon>
        <taxon>Phyllobacteriaceae</taxon>
        <taxon>Aminobacter</taxon>
    </lineage>
</organism>
<dbReference type="PROSITE" id="PS50928">
    <property type="entry name" value="ABC_TM1"/>
    <property type="match status" value="1"/>
</dbReference>
<dbReference type="Proteomes" id="UP000539538">
    <property type="component" value="Unassembled WGS sequence"/>
</dbReference>
<dbReference type="SUPFAM" id="SSF161098">
    <property type="entry name" value="MetI-like"/>
    <property type="match status" value="1"/>
</dbReference>
<dbReference type="InterPro" id="IPR000515">
    <property type="entry name" value="MetI-like"/>
</dbReference>
<keyword evidence="6 7" id="KW-0472">Membrane</keyword>
<reference evidence="9 10" key="1">
    <citation type="submission" date="2020-08" db="EMBL/GenBank/DDBJ databases">
        <title>Genomic Encyclopedia of Type Strains, Phase IV (KMG-IV): sequencing the most valuable type-strain genomes for metagenomic binning, comparative biology and taxonomic classification.</title>
        <authorList>
            <person name="Goeker M."/>
        </authorList>
    </citation>
    <scope>NUCLEOTIDE SEQUENCE [LARGE SCALE GENOMIC DNA]</scope>
    <source>
        <strain evidence="9 10">DSM 7050</strain>
    </source>
</reference>
<evidence type="ECO:0000313" key="9">
    <source>
        <dbReference type="EMBL" id="MBB4650371.1"/>
    </source>
</evidence>
<dbReference type="InterPro" id="IPR035906">
    <property type="entry name" value="MetI-like_sf"/>
</dbReference>
<evidence type="ECO:0000256" key="6">
    <source>
        <dbReference type="ARBA" id="ARBA00023136"/>
    </source>
</evidence>
<comment type="similarity">
    <text evidence="7">Belongs to the binding-protein-dependent transport system permease family.</text>
</comment>
<evidence type="ECO:0000256" key="2">
    <source>
        <dbReference type="ARBA" id="ARBA00022448"/>
    </source>
</evidence>
<dbReference type="InterPro" id="IPR025966">
    <property type="entry name" value="OppC_N"/>
</dbReference>
<name>A0ABR6L2W9_9HYPH</name>
<dbReference type="Gene3D" id="1.10.3720.10">
    <property type="entry name" value="MetI-like"/>
    <property type="match status" value="1"/>
</dbReference>
<feature type="domain" description="ABC transmembrane type-1" evidence="8">
    <location>
        <begin position="99"/>
        <end position="287"/>
    </location>
</feature>
<dbReference type="CDD" id="cd06261">
    <property type="entry name" value="TM_PBP2"/>
    <property type="match status" value="1"/>
</dbReference>
<feature type="transmembrane region" description="Helical" evidence="7">
    <location>
        <begin position="261"/>
        <end position="287"/>
    </location>
</feature>
<evidence type="ECO:0000259" key="8">
    <source>
        <dbReference type="PROSITE" id="PS50928"/>
    </source>
</evidence>
<dbReference type="PANTHER" id="PTHR43386:SF25">
    <property type="entry name" value="PEPTIDE ABC TRANSPORTER PERMEASE PROTEIN"/>
    <property type="match status" value="1"/>
</dbReference>
<evidence type="ECO:0000256" key="5">
    <source>
        <dbReference type="ARBA" id="ARBA00022989"/>
    </source>
</evidence>
<evidence type="ECO:0000256" key="3">
    <source>
        <dbReference type="ARBA" id="ARBA00022475"/>
    </source>
</evidence>
<evidence type="ECO:0000256" key="7">
    <source>
        <dbReference type="RuleBase" id="RU363032"/>
    </source>
</evidence>
<dbReference type="Pfam" id="PF12911">
    <property type="entry name" value="OppC_N"/>
    <property type="match status" value="1"/>
</dbReference>
<feature type="transmembrane region" description="Helical" evidence="7">
    <location>
        <begin position="40"/>
        <end position="59"/>
    </location>
</feature>
<accession>A0ABR6L2W9</accession>
<evidence type="ECO:0000313" key="10">
    <source>
        <dbReference type="Proteomes" id="UP000539538"/>
    </source>
</evidence>
<proteinExistence type="inferred from homology"/>
<keyword evidence="4 7" id="KW-0812">Transmembrane</keyword>
<dbReference type="Pfam" id="PF00528">
    <property type="entry name" value="BPD_transp_1"/>
    <property type="match status" value="1"/>
</dbReference>
<keyword evidence="2 7" id="KW-0813">Transport</keyword>
<comment type="subcellular location">
    <subcellularLocation>
        <location evidence="1 7">Cell membrane</location>
        <topology evidence="1 7">Multi-pass membrane protein</topology>
    </subcellularLocation>
</comment>
<keyword evidence="3" id="KW-1003">Cell membrane</keyword>
<feature type="transmembrane region" description="Helical" evidence="7">
    <location>
        <begin position="215"/>
        <end position="241"/>
    </location>
</feature>
<dbReference type="EMBL" id="JACHOT010000002">
    <property type="protein sequence ID" value="MBB4650371.1"/>
    <property type="molecule type" value="Genomic_DNA"/>
</dbReference>
<protein>
    <submittedName>
        <fullName evidence="9">Peptide/nickel transport system permease protein</fullName>
    </submittedName>
</protein>
<keyword evidence="5 7" id="KW-1133">Transmembrane helix</keyword>